<keyword evidence="8" id="KW-0234">DNA repair</keyword>
<dbReference type="GO" id="GO:1901255">
    <property type="term" value="P:nucleotide-excision repair involved in interstrand cross-link repair"/>
    <property type="evidence" value="ECO:0007669"/>
    <property type="project" value="TreeGrafter"/>
</dbReference>
<comment type="subcellular location">
    <subcellularLocation>
        <location evidence="1">Nucleus</location>
    </subcellularLocation>
</comment>
<evidence type="ECO:0000256" key="4">
    <source>
        <dbReference type="ARBA" id="ARBA00022763"/>
    </source>
</evidence>
<keyword evidence="7" id="KW-0238">DNA-binding</keyword>
<dbReference type="AlphaFoldDB" id="A0A9Q1BNB3"/>
<keyword evidence="9" id="KW-0539">Nucleus</keyword>
<dbReference type="GO" id="GO:0000110">
    <property type="term" value="C:nucleotide-excision repair factor 1 complex"/>
    <property type="evidence" value="ECO:0007669"/>
    <property type="project" value="TreeGrafter"/>
</dbReference>
<dbReference type="Gene3D" id="3.90.530.10">
    <property type="entry name" value="XPA C-terminal domain"/>
    <property type="match status" value="1"/>
</dbReference>
<keyword evidence="4" id="KW-0227">DNA damage</keyword>
<evidence type="ECO:0000256" key="7">
    <source>
        <dbReference type="ARBA" id="ARBA00023125"/>
    </source>
</evidence>
<accession>A0A9Q1BNB3</accession>
<dbReference type="InterPro" id="IPR022656">
    <property type="entry name" value="XPA_C"/>
</dbReference>
<proteinExistence type="inferred from homology"/>
<dbReference type="PANTHER" id="PTHR10142">
    <property type="entry name" value="DNA REPAIR PROTEIN COMPLEMENTING XP-A CELLS"/>
    <property type="match status" value="1"/>
</dbReference>
<dbReference type="InterPro" id="IPR000465">
    <property type="entry name" value="XPA/RAD14"/>
</dbReference>
<dbReference type="InterPro" id="IPR022658">
    <property type="entry name" value="XPA_CS"/>
</dbReference>
<keyword evidence="12" id="KW-1185">Reference proteome</keyword>
<reference evidence="11" key="1">
    <citation type="submission" date="2021-10" db="EMBL/GenBank/DDBJ databases">
        <title>Tropical sea cucumber genome reveals ecological adaptation and Cuvierian tubules defense mechanism.</title>
        <authorList>
            <person name="Chen T."/>
        </authorList>
    </citation>
    <scope>NUCLEOTIDE SEQUENCE</scope>
    <source>
        <strain evidence="11">Nanhai2018</strain>
        <tissue evidence="11">Muscle</tissue>
    </source>
</reference>
<dbReference type="PANTHER" id="PTHR10142:SF0">
    <property type="entry name" value="DNA REPAIR PROTEIN COMPLEMENTING XP-A CELLS"/>
    <property type="match status" value="1"/>
</dbReference>
<dbReference type="SUPFAM" id="SSF46955">
    <property type="entry name" value="Putative DNA-binding domain"/>
    <property type="match status" value="1"/>
</dbReference>
<dbReference type="InterPro" id="IPR022652">
    <property type="entry name" value="Znf_XPA_CS"/>
</dbReference>
<dbReference type="GO" id="GO:0070914">
    <property type="term" value="P:UV-damage excision repair"/>
    <property type="evidence" value="ECO:0007669"/>
    <property type="project" value="TreeGrafter"/>
</dbReference>
<dbReference type="OrthoDB" id="68328at2759"/>
<evidence type="ECO:0000256" key="5">
    <source>
        <dbReference type="ARBA" id="ARBA00022771"/>
    </source>
</evidence>
<name>A0A9Q1BNB3_HOLLE</name>
<protein>
    <submittedName>
        <fullName evidence="11">DNA repair protein complementing XP-A cells-like</fullName>
    </submittedName>
</protein>
<dbReference type="InterPro" id="IPR009061">
    <property type="entry name" value="DNA-bd_dom_put_sf"/>
</dbReference>
<dbReference type="GO" id="GO:0003684">
    <property type="term" value="F:damaged DNA binding"/>
    <property type="evidence" value="ECO:0007669"/>
    <property type="project" value="InterPro"/>
</dbReference>
<dbReference type="GO" id="GO:0006284">
    <property type="term" value="P:base-excision repair"/>
    <property type="evidence" value="ECO:0007669"/>
    <property type="project" value="TreeGrafter"/>
</dbReference>
<keyword evidence="6" id="KW-0862">Zinc</keyword>
<dbReference type="Pfam" id="PF05181">
    <property type="entry name" value="XPA_C"/>
    <property type="match status" value="1"/>
</dbReference>
<evidence type="ECO:0000256" key="2">
    <source>
        <dbReference type="ARBA" id="ARBA00005548"/>
    </source>
</evidence>
<evidence type="ECO:0000313" key="11">
    <source>
        <dbReference type="EMBL" id="KAJ8029694.1"/>
    </source>
</evidence>
<keyword evidence="3" id="KW-0479">Metal-binding</keyword>
<evidence type="ECO:0000259" key="10">
    <source>
        <dbReference type="Pfam" id="PF05181"/>
    </source>
</evidence>
<feature type="domain" description="XPA C-terminal" evidence="10">
    <location>
        <begin position="179"/>
        <end position="230"/>
    </location>
</feature>
<evidence type="ECO:0000256" key="1">
    <source>
        <dbReference type="ARBA" id="ARBA00004123"/>
    </source>
</evidence>
<dbReference type="GO" id="GO:0008270">
    <property type="term" value="F:zinc ion binding"/>
    <property type="evidence" value="ECO:0007669"/>
    <property type="project" value="UniProtKB-KW"/>
</dbReference>
<evidence type="ECO:0000313" key="12">
    <source>
        <dbReference type="Proteomes" id="UP001152320"/>
    </source>
</evidence>
<dbReference type="NCBIfam" id="TIGR00598">
    <property type="entry name" value="rad14"/>
    <property type="match status" value="1"/>
</dbReference>
<dbReference type="SUPFAM" id="SSF57716">
    <property type="entry name" value="Glucocorticoid receptor-like (DNA-binding domain)"/>
    <property type="match status" value="1"/>
</dbReference>
<evidence type="ECO:0000256" key="9">
    <source>
        <dbReference type="ARBA" id="ARBA00023242"/>
    </source>
</evidence>
<evidence type="ECO:0000256" key="6">
    <source>
        <dbReference type="ARBA" id="ARBA00022833"/>
    </source>
</evidence>
<organism evidence="11 12">
    <name type="scientific">Holothuria leucospilota</name>
    <name type="common">Black long sea cucumber</name>
    <name type="synonym">Mertensiothuria leucospilota</name>
    <dbReference type="NCBI Taxonomy" id="206669"/>
    <lineage>
        <taxon>Eukaryota</taxon>
        <taxon>Metazoa</taxon>
        <taxon>Echinodermata</taxon>
        <taxon>Eleutherozoa</taxon>
        <taxon>Echinozoa</taxon>
        <taxon>Holothuroidea</taxon>
        <taxon>Aspidochirotacea</taxon>
        <taxon>Aspidochirotida</taxon>
        <taxon>Holothuriidae</taxon>
        <taxon>Holothuria</taxon>
    </lineage>
</organism>
<gene>
    <name evidence="11" type="ORF">HOLleu_29153</name>
</gene>
<keyword evidence="5" id="KW-0863">Zinc-finger</keyword>
<dbReference type="Proteomes" id="UP001152320">
    <property type="component" value="Chromosome 14"/>
</dbReference>
<comment type="similarity">
    <text evidence="2">Belongs to the XPA family.</text>
</comment>
<evidence type="ECO:0000256" key="8">
    <source>
        <dbReference type="ARBA" id="ARBA00023204"/>
    </source>
</evidence>
<sequence>MVDSSGDLYEKVVGWEMSFLPLQKVVLNLNMENSAGEPASLNTESDNSMAEGSIQSSSVCLSDAQKAKIEKNRQKALALRRSREGCKPYTKKKPEKKQVKIPEGAIRLPGGLLDTNAGFLIDEEEVLEEKELSVIQEPGPLLGGDLLRCLDCGNSFQDSSLYKQFDHSVCDDCRDNEDKHNLITKTEAKNEYLLKDADLDRREPPLKFLVRKNPHNPRWGDMKLYLRLQV</sequence>
<dbReference type="EMBL" id="JAIZAY010000014">
    <property type="protein sequence ID" value="KAJ8029694.1"/>
    <property type="molecule type" value="Genomic_DNA"/>
</dbReference>
<comment type="caution">
    <text evidence="11">The sequence shown here is derived from an EMBL/GenBank/DDBJ whole genome shotgun (WGS) entry which is preliminary data.</text>
</comment>
<dbReference type="PROSITE" id="PS00752">
    <property type="entry name" value="XPA_1"/>
    <property type="match status" value="1"/>
</dbReference>
<evidence type="ECO:0000256" key="3">
    <source>
        <dbReference type="ARBA" id="ARBA00022723"/>
    </source>
</evidence>
<dbReference type="GO" id="GO:0000715">
    <property type="term" value="P:nucleotide-excision repair, DNA damage recognition"/>
    <property type="evidence" value="ECO:0007669"/>
    <property type="project" value="TreeGrafter"/>
</dbReference>
<dbReference type="CDD" id="cd21076">
    <property type="entry name" value="DBD_XPA"/>
    <property type="match status" value="1"/>
</dbReference>
<dbReference type="Pfam" id="PF01286">
    <property type="entry name" value="XPA_N"/>
    <property type="match status" value="1"/>
</dbReference>
<dbReference type="InterPro" id="IPR037129">
    <property type="entry name" value="XPA_sf"/>
</dbReference>
<dbReference type="PROSITE" id="PS00753">
    <property type="entry name" value="XPA_2"/>
    <property type="match status" value="1"/>
</dbReference>